<organism evidence="4 5">
    <name type="scientific">Facklamia miroungae</name>
    <dbReference type="NCBI Taxonomy" id="120956"/>
    <lineage>
        <taxon>Bacteria</taxon>
        <taxon>Bacillati</taxon>
        <taxon>Bacillota</taxon>
        <taxon>Bacilli</taxon>
        <taxon>Lactobacillales</taxon>
        <taxon>Aerococcaceae</taxon>
        <taxon>Facklamia</taxon>
    </lineage>
</organism>
<evidence type="ECO:0000313" key="4">
    <source>
        <dbReference type="EMBL" id="SDG52639.1"/>
    </source>
</evidence>
<dbReference type="PRINTS" id="PR00080">
    <property type="entry name" value="SDRFAMILY"/>
</dbReference>
<dbReference type="PANTHER" id="PTHR42901:SF1">
    <property type="entry name" value="ALCOHOL DEHYDROGENASE"/>
    <property type="match status" value="1"/>
</dbReference>
<protein>
    <submittedName>
        <fullName evidence="4">Short-chain dehydrogenase</fullName>
    </submittedName>
</protein>
<accession>A0A1G7UZT1</accession>
<dbReference type="Proteomes" id="UP000199708">
    <property type="component" value="Unassembled WGS sequence"/>
</dbReference>
<dbReference type="SUPFAM" id="SSF51735">
    <property type="entry name" value="NAD(P)-binding Rossmann-fold domains"/>
    <property type="match status" value="1"/>
</dbReference>
<evidence type="ECO:0000256" key="2">
    <source>
        <dbReference type="ARBA" id="ARBA00023002"/>
    </source>
</evidence>
<keyword evidence="2" id="KW-0560">Oxidoreductase</keyword>
<gene>
    <name evidence="4" type="ORF">SAMN05421791_1136</name>
</gene>
<dbReference type="InterPro" id="IPR036291">
    <property type="entry name" value="NAD(P)-bd_dom_sf"/>
</dbReference>
<dbReference type="RefSeq" id="WP_210727925.1">
    <property type="nucleotide sequence ID" value="NZ_FNCK01000013.1"/>
</dbReference>
<evidence type="ECO:0000256" key="3">
    <source>
        <dbReference type="RuleBase" id="RU000363"/>
    </source>
</evidence>
<dbReference type="PRINTS" id="PR00081">
    <property type="entry name" value="GDHRDH"/>
</dbReference>
<comment type="similarity">
    <text evidence="1 3">Belongs to the short-chain dehydrogenases/reductases (SDR) family.</text>
</comment>
<dbReference type="EMBL" id="FNCK01000013">
    <property type="protein sequence ID" value="SDG52639.1"/>
    <property type="molecule type" value="Genomic_DNA"/>
</dbReference>
<evidence type="ECO:0000313" key="5">
    <source>
        <dbReference type="Proteomes" id="UP000199708"/>
    </source>
</evidence>
<dbReference type="Gene3D" id="3.40.50.720">
    <property type="entry name" value="NAD(P)-binding Rossmann-like Domain"/>
    <property type="match status" value="1"/>
</dbReference>
<name>A0A1G7UZT1_9LACT</name>
<dbReference type="Pfam" id="PF00106">
    <property type="entry name" value="adh_short"/>
    <property type="match status" value="1"/>
</dbReference>
<dbReference type="GO" id="GO:0016491">
    <property type="term" value="F:oxidoreductase activity"/>
    <property type="evidence" value="ECO:0007669"/>
    <property type="project" value="UniProtKB-KW"/>
</dbReference>
<dbReference type="CDD" id="cd05233">
    <property type="entry name" value="SDR_c"/>
    <property type="match status" value="1"/>
</dbReference>
<dbReference type="AlphaFoldDB" id="A0A1G7UZT1"/>
<evidence type="ECO:0000256" key="1">
    <source>
        <dbReference type="ARBA" id="ARBA00006484"/>
    </source>
</evidence>
<proteinExistence type="inferred from homology"/>
<keyword evidence="5" id="KW-1185">Reference proteome</keyword>
<dbReference type="InterPro" id="IPR002347">
    <property type="entry name" value="SDR_fam"/>
</dbReference>
<reference evidence="4 5" key="1">
    <citation type="submission" date="2016-10" db="EMBL/GenBank/DDBJ databases">
        <authorList>
            <person name="de Groot N.N."/>
        </authorList>
    </citation>
    <scope>NUCLEOTIDE SEQUENCE [LARGE SCALE GENOMIC DNA]</scope>
    <source>
        <strain evidence="4 5">ATCC BAA-466</strain>
    </source>
</reference>
<sequence length="231" mass="25449">MGNKKNIIITGAGSGLGASLAIKYSQLGNHVILVGRTKEKLERVAQSFNNINYSIYMLDVSSASEVTEVFDKIVKDNQSIDMLINNAGVGYFDLAENITSEQVNQMFDINLKGTIYCTQQVLGPMKERNRGSIINIVSTAGVEGKVNESVYCASKFGVKGFTESIIKEMADNDIHIHGIYMGGMNTHFWGDELQDESETGLMNPDDIADIIIANTEIRKNINVPEVIIKNY</sequence>
<dbReference type="PANTHER" id="PTHR42901">
    <property type="entry name" value="ALCOHOL DEHYDROGENASE"/>
    <property type="match status" value="1"/>
</dbReference>
<dbReference type="STRING" id="120956.SAMN05421791_1136"/>